<sequence length="112" mass="12288">MLAERWQCSTRHIRNLITDGDLPAFKIGKSWRIRAAEIEDYECRNGNSTASAVPSVSSGTKVTHEDAIPLERAIMKRRSASPRLDSPSLRARAGQPSRTSGQAIPMTDRGAP</sequence>
<dbReference type="Pfam" id="PF12728">
    <property type="entry name" value="HTH_17"/>
    <property type="match status" value="1"/>
</dbReference>
<feature type="domain" description="Helix-turn-helix" evidence="2">
    <location>
        <begin position="3"/>
        <end position="41"/>
    </location>
</feature>
<evidence type="ECO:0000313" key="3">
    <source>
        <dbReference type="EMBL" id="MCO6406772.1"/>
    </source>
</evidence>
<dbReference type="InterPro" id="IPR010093">
    <property type="entry name" value="SinI_DNA-bd"/>
</dbReference>
<dbReference type="NCBIfam" id="TIGR01764">
    <property type="entry name" value="excise"/>
    <property type="match status" value="1"/>
</dbReference>
<proteinExistence type="predicted"/>
<gene>
    <name evidence="3" type="ORF">GTW23_01180</name>
</gene>
<reference evidence="3 4" key="1">
    <citation type="submission" date="2020-01" db="EMBL/GenBank/DDBJ databases">
        <title>Genomes of bacteria type strains.</title>
        <authorList>
            <person name="Chen J."/>
            <person name="Zhu S."/>
            <person name="Yang J."/>
        </authorList>
    </citation>
    <scope>NUCLEOTIDE SEQUENCE [LARGE SCALE GENOMIC DNA]</scope>
    <source>
        <strain evidence="3 4">DSM 16655</strain>
    </source>
</reference>
<evidence type="ECO:0000256" key="1">
    <source>
        <dbReference type="SAM" id="MobiDB-lite"/>
    </source>
</evidence>
<evidence type="ECO:0000313" key="4">
    <source>
        <dbReference type="Proteomes" id="UP001320715"/>
    </source>
</evidence>
<name>A0ABT1CKP4_9HYPH</name>
<feature type="compositionally biased region" description="Polar residues" evidence="1">
    <location>
        <begin position="45"/>
        <end position="61"/>
    </location>
</feature>
<comment type="caution">
    <text evidence="3">The sequence shown here is derived from an EMBL/GenBank/DDBJ whole genome shotgun (WGS) entry which is preliminary data.</text>
</comment>
<evidence type="ECO:0000259" key="2">
    <source>
        <dbReference type="Pfam" id="PF12728"/>
    </source>
</evidence>
<dbReference type="Proteomes" id="UP001320715">
    <property type="component" value="Unassembled WGS sequence"/>
</dbReference>
<keyword evidence="4" id="KW-1185">Reference proteome</keyword>
<organism evidence="3 4">
    <name type="scientific">Hoeflea alexandrii</name>
    <dbReference type="NCBI Taxonomy" id="288436"/>
    <lineage>
        <taxon>Bacteria</taxon>
        <taxon>Pseudomonadati</taxon>
        <taxon>Pseudomonadota</taxon>
        <taxon>Alphaproteobacteria</taxon>
        <taxon>Hyphomicrobiales</taxon>
        <taxon>Rhizobiaceae</taxon>
        <taxon>Hoeflea</taxon>
    </lineage>
</organism>
<feature type="region of interest" description="Disordered" evidence="1">
    <location>
        <begin position="45"/>
        <end position="112"/>
    </location>
</feature>
<protein>
    <submittedName>
        <fullName evidence="3">Helix-turn-helix domain-containing protein</fullName>
    </submittedName>
</protein>
<dbReference type="EMBL" id="JAAAML010000001">
    <property type="protein sequence ID" value="MCO6406772.1"/>
    <property type="molecule type" value="Genomic_DNA"/>
</dbReference>
<dbReference type="InterPro" id="IPR041657">
    <property type="entry name" value="HTH_17"/>
</dbReference>
<accession>A0ABT1CKP4</accession>